<name>A0A916L980_MYCTX</name>
<sequence length="48" mass="4856">MDLPTLGRPTTATTGAAPDSAISESSSCQSLSSTHVPSWVTALPHFAA</sequence>
<feature type="region of interest" description="Disordered" evidence="1">
    <location>
        <begin position="1"/>
        <end position="35"/>
    </location>
</feature>
<reference evidence="3" key="1">
    <citation type="submission" date="2015-03" db="EMBL/GenBank/DDBJ databases">
        <authorList>
            <consortium name="Pathogen Informatics"/>
        </authorList>
    </citation>
    <scope>NUCLEOTIDE SEQUENCE [LARGE SCALE GENOMIC DNA]</scope>
    <source>
        <strain evidence="3">N09902308</strain>
    </source>
</reference>
<organism evidence="2 3">
    <name type="scientific">Mycobacterium tuberculosis</name>
    <dbReference type="NCBI Taxonomy" id="1773"/>
    <lineage>
        <taxon>Bacteria</taxon>
        <taxon>Bacillati</taxon>
        <taxon>Actinomycetota</taxon>
        <taxon>Actinomycetes</taxon>
        <taxon>Mycobacteriales</taxon>
        <taxon>Mycobacteriaceae</taxon>
        <taxon>Mycobacterium</taxon>
        <taxon>Mycobacterium tuberculosis complex</taxon>
    </lineage>
</organism>
<comment type="caution">
    <text evidence="2">The sequence shown here is derived from an EMBL/GenBank/DDBJ whole genome shotgun (WGS) entry which is preliminary data.</text>
</comment>
<evidence type="ECO:0000313" key="2">
    <source>
        <dbReference type="EMBL" id="COX28596.1"/>
    </source>
</evidence>
<protein>
    <submittedName>
        <fullName evidence="2">Uncharacterized protein</fullName>
    </submittedName>
</protein>
<proteinExistence type="predicted"/>
<evidence type="ECO:0000313" key="3">
    <source>
        <dbReference type="Proteomes" id="UP000039021"/>
    </source>
</evidence>
<evidence type="ECO:0000256" key="1">
    <source>
        <dbReference type="SAM" id="MobiDB-lite"/>
    </source>
</evidence>
<dbReference type="EMBL" id="CSBK01000342">
    <property type="protein sequence ID" value="COX28596.1"/>
    <property type="molecule type" value="Genomic_DNA"/>
</dbReference>
<accession>A0A916L980</accession>
<gene>
    <name evidence="2" type="ORF">ERS007739_01006</name>
</gene>
<dbReference type="Proteomes" id="UP000039021">
    <property type="component" value="Unassembled WGS sequence"/>
</dbReference>
<dbReference type="AlphaFoldDB" id="A0A916L980"/>
<feature type="compositionally biased region" description="Low complexity" evidence="1">
    <location>
        <begin position="1"/>
        <end position="33"/>
    </location>
</feature>